<dbReference type="STRING" id="6573.A0A210Q6J7"/>
<comment type="similarity">
    <text evidence="1">Belongs to the isochorismatase family.</text>
</comment>
<comment type="pathway">
    <text evidence="5">Cofactor biosynthesis; nicotinate biosynthesis; nicotinate from nicotinamide: step 1/1.</text>
</comment>
<dbReference type="GO" id="GO:0046872">
    <property type="term" value="F:metal ion binding"/>
    <property type="evidence" value="ECO:0007669"/>
    <property type="project" value="UniProtKB-KW"/>
</dbReference>
<name>A0A210Q6J7_MIZYE</name>
<dbReference type="GO" id="GO:0019363">
    <property type="term" value="P:pyridine nucleotide biosynthetic process"/>
    <property type="evidence" value="ECO:0007669"/>
    <property type="project" value="UniProtKB-KW"/>
</dbReference>
<dbReference type="OrthoDB" id="167809at2759"/>
<dbReference type="GO" id="GO:0008936">
    <property type="term" value="F:nicotinamidase activity"/>
    <property type="evidence" value="ECO:0007669"/>
    <property type="project" value="UniProtKB-EC"/>
</dbReference>
<evidence type="ECO:0000256" key="8">
    <source>
        <dbReference type="SAM" id="SignalP"/>
    </source>
</evidence>
<evidence type="ECO:0000256" key="3">
    <source>
        <dbReference type="ARBA" id="ARBA00022723"/>
    </source>
</evidence>
<dbReference type="PANTHER" id="PTHR11080:SF2">
    <property type="entry name" value="LD05707P"/>
    <property type="match status" value="1"/>
</dbReference>
<gene>
    <name evidence="10" type="ORF">KP79_PYT24519</name>
</gene>
<protein>
    <recommendedName>
        <fullName evidence="6">nicotinamidase</fullName>
        <ecNumber evidence="6">3.5.1.19</ecNumber>
    </recommendedName>
    <alternativeName>
        <fullName evidence="7">Nicotinamide deamidase</fullName>
    </alternativeName>
</protein>
<dbReference type="InterPro" id="IPR000868">
    <property type="entry name" value="Isochorismatase-like_dom"/>
</dbReference>
<organism evidence="10 11">
    <name type="scientific">Mizuhopecten yessoensis</name>
    <name type="common">Japanese scallop</name>
    <name type="synonym">Patinopecten yessoensis</name>
    <dbReference type="NCBI Taxonomy" id="6573"/>
    <lineage>
        <taxon>Eukaryota</taxon>
        <taxon>Metazoa</taxon>
        <taxon>Spiralia</taxon>
        <taxon>Lophotrochozoa</taxon>
        <taxon>Mollusca</taxon>
        <taxon>Bivalvia</taxon>
        <taxon>Autobranchia</taxon>
        <taxon>Pteriomorphia</taxon>
        <taxon>Pectinida</taxon>
        <taxon>Pectinoidea</taxon>
        <taxon>Pectinidae</taxon>
        <taxon>Mizuhopecten</taxon>
    </lineage>
</organism>
<reference evidence="10 11" key="1">
    <citation type="journal article" date="2017" name="Nat. Ecol. Evol.">
        <title>Scallop genome provides insights into evolution of bilaterian karyotype and development.</title>
        <authorList>
            <person name="Wang S."/>
            <person name="Zhang J."/>
            <person name="Jiao W."/>
            <person name="Li J."/>
            <person name="Xun X."/>
            <person name="Sun Y."/>
            <person name="Guo X."/>
            <person name="Huan P."/>
            <person name="Dong B."/>
            <person name="Zhang L."/>
            <person name="Hu X."/>
            <person name="Sun X."/>
            <person name="Wang J."/>
            <person name="Zhao C."/>
            <person name="Wang Y."/>
            <person name="Wang D."/>
            <person name="Huang X."/>
            <person name="Wang R."/>
            <person name="Lv J."/>
            <person name="Li Y."/>
            <person name="Zhang Z."/>
            <person name="Liu B."/>
            <person name="Lu W."/>
            <person name="Hui Y."/>
            <person name="Liang J."/>
            <person name="Zhou Z."/>
            <person name="Hou R."/>
            <person name="Li X."/>
            <person name="Liu Y."/>
            <person name="Li H."/>
            <person name="Ning X."/>
            <person name="Lin Y."/>
            <person name="Zhao L."/>
            <person name="Xing Q."/>
            <person name="Dou J."/>
            <person name="Li Y."/>
            <person name="Mao J."/>
            <person name="Guo H."/>
            <person name="Dou H."/>
            <person name="Li T."/>
            <person name="Mu C."/>
            <person name="Jiang W."/>
            <person name="Fu Q."/>
            <person name="Fu X."/>
            <person name="Miao Y."/>
            <person name="Liu J."/>
            <person name="Yu Q."/>
            <person name="Li R."/>
            <person name="Liao H."/>
            <person name="Li X."/>
            <person name="Kong Y."/>
            <person name="Jiang Z."/>
            <person name="Chourrout D."/>
            <person name="Li R."/>
            <person name="Bao Z."/>
        </authorList>
    </citation>
    <scope>NUCLEOTIDE SEQUENCE [LARGE SCALE GENOMIC DNA]</scope>
    <source>
        <strain evidence="10 11">PY_sf001</strain>
    </source>
</reference>
<dbReference type="Gene3D" id="3.40.50.850">
    <property type="entry name" value="Isochorismatase-like"/>
    <property type="match status" value="1"/>
</dbReference>
<keyword evidence="4" id="KW-0378">Hydrolase</keyword>
<evidence type="ECO:0000256" key="7">
    <source>
        <dbReference type="ARBA" id="ARBA00043224"/>
    </source>
</evidence>
<feature type="chain" id="PRO_5012284297" description="nicotinamidase" evidence="8">
    <location>
        <begin position="22"/>
        <end position="287"/>
    </location>
</feature>
<dbReference type="EMBL" id="NEDP02004804">
    <property type="protein sequence ID" value="OWF44367.1"/>
    <property type="molecule type" value="Genomic_DNA"/>
</dbReference>
<dbReference type="SUPFAM" id="SSF52499">
    <property type="entry name" value="Isochorismatase-like hydrolases"/>
    <property type="match status" value="1"/>
</dbReference>
<dbReference type="CDD" id="cd01011">
    <property type="entry name" value="nicotinamidase"/>
    <property type="match status" value="1"/>
</dbReference>
<keyword evidence="8" id="KW-0732">Signal</keyword>
<evidence type="ECO:0000256" key="1">
    <source>
        <dbReference type="ARBA" id="ARBA00006336"/>
    </source>
</evidence>
<proteinExistence type="inferred from homology"/>
<feature type="signal peptide" evidence="8">
    <location>
        <begin position="1"/>
        <end position="21"/>
    </location>
</feature>
<evidence type="ECO:0000256" key="6">
    <source>
        <dbReference type="ARBA" id="ARBA00039017"/>
    </source>
</evidence>
<evidence type="ECO:0000259" key="9">
    <source>
        <dbReference type="Pfam" id="PF00857"/>
    </source>
</evidence>
<keyword evidence="11" id="KW-1185">Reference proteome</keyword>
<accession>A0A210Q6J7</accession>
<evidence type="ECO:0000313" key="10">
    <source>
        <dbReference type="EMBL" id="OWF44367.1"/>
    </source>
</evidence>
<dbReference type="InterPro" id="IPR052347">
    <property type="entry name" value="Isochorismatase_Nicotinamidase"/>
</dbReference>
<comment type="caution">
    <text evidence="10">The sequence shown here is derived from an EMBL/GenBank/DDBJ whole genome shotgun (WGS) entry which is preliminary data.</text>
</comment>
<evidence type="ECO:0000256" key="4">
    <source>
        <dbReference type="ARBA" id="ARBA00022801"/>
    </source>
</evidence>
<evidence type="ECO:0000313" key="11">
    <source>
        <dbReference type="Proteomes" id="UP000242188"/>
    </source>
</evidence>
<keyword evidence="2" id="KW-0662">Pyridine nucleotide biosynthesis</keyword>
<dbReference type="Pfam" id="PF00857">
    <property type="entry name" value="Isochorismatase"/>
    <property type="match status" value="1"/>
</dbReference>
<dbReference type="Proteomes" id="UP000242188">
    <property type="component" value="Unassembled WGS sequence"/>
</dbReference>
<feature type="domain" description="Isochorismatase-like" evidence="9">
    <location>
        <begin position="25"/>
        <end position="244"/>
    </location>
</feature>
<dbReference type="PANTHER" id="PTHR11080">
    <property type="entry name" value="PYRAZINAMIDASE/NICOTINAMIDASE"/>
    <property type="match status" value="1"/>
</dbReference>
<dbReference type="AlphaFoldDB" id="A0A210Q6J7"/>
<sequence length="287" mass="31427">MFVSVRLSWVLFLFTIPVVLSQNIALIIIDVQNCFLPGGSLAVTDGQEVIPIINSLRTDYKDAFRLVVLSQDWHCSDHISFASQHAGFNAYQEVSLAYDKNGVLCEPANSCQVVAYNVTQMLWPDHCVINTTSAEFDDSLVQEDSDIVIRKGFNCKVDSYSAFFDNGEFTQTGLHKILQDADISTVFVTGLALDYCVYYTSSDSKRLGYTTYLVQDASRGVANATSVAAVADMKSKGINIIQSDDVGAILESITSGVSSHGSCLTTILLVVMAIVFMQMFSCHSVQE</sequence>
<evidence type="ECO:0000256" key="5">
    <source>
        <dbReference type="ARBA" id="ARBA00037900"/>
    </source>
</evidence>
<dbReference type="InterPro" id="IPR036380">
    <property type="entry name" value="Isochorismatase-like_sf"/>
</dbReference>
<evidence type="ECO:0000256" key="2">
    <source>
        <dbReference type="ARBA" id="ARBA00022642"/>
    </source>
</evidence>
<dbReference type="EC" id="3.5.1.19" evidence="6"/>
<keyword evidence="3" id="KW-0479">Metal-binding</keyword>